<gene>
    <name evidence="1" type="ORF">MPL1032_10232</name>
</gene>
<organism evidence="1 2">
    <name type="scientific">Mesorhizobium plurifarium</name>
    <dbReference type="NCBI Taxonomy" id="69974"/>
    <lineage>
        <taxon>Bacteria</taxon>
        <taxon>Pseudomonadati</taxon>
        <taxon>Pseudomonadota</taxon>
        <taxon>Alphaproteobacteria</taxon>
        <taxon>Hyphomicrobiales</taxon>
        <taxon>Phyllobacteriaceae</taxon>
        <taxon>Mesorhizobium</taxon>
    </lineage>
</organism>
<evidence type="ECO:0000313" key="2">
    <source>
        <dbReference type="Proteomes" id="UP000182888"/>
    </source>
</evidence>
<proteinExistence type="predicted"/>
<dbReference type="AlphaFoldDB" id="A0A0K2VNF3"/>
<dbReference type="Proteomes" id="UP000182888">
    <property type="component" value="Unassembled WGS sequence"/>
</dbReference>
<name>A0A0K2VNF3_MESPL</name>
<evidence type="ECO:0000313" key="1">
    <source>
        <dbReference type="EMBL" id="CDX49174.1"/>
    </source>
</evidence>
<dbReference type="EMBL" id="CCND01000001">
    <property type="protein sequence ID" value="CDX49174.1"/>
    <property type="molecule type" value="Genomic_DNA"/>
</dbReference>
<reference evidence="2" key="1">
    <citation type="submission" date="2014-08" db="EMBL/GenBank/DDBJ databases">
        <authorList>
            <person name="Edwards T."/>
        </authorList>
    </citation>
    <scope>NUCLEOTIDE SEQUENCE [LARGE SCALE GENOMIC DNA]</scope>
</reference>
<accession>A0A0K2VNF3</accession>
<sequence length="48" mass="5487">MLWEHRIANHIQRVHILEVGNPLWDYDLFIGAALYLKGAHIMRSGSGS</sequence>
<protein>
    <submittedName>
        <fullName evidence="1">Uncharacterized protein</fullName>
    </submittedName>
</protein>